<keyword evidence="3" id="KW-1185">Reference proteome</keyword>
<dbReference type="PANTHER" id="PTHR34985:SF1">
    <property type="entry name" value="SLR0554 PROTEIN"/>
    <property type="match status" value="1"/>
</dbReference>
<comment type="caution">
    <text evidence="2">The sequence shown here is derived from an EMBL/GenBank/DDBJ whole genome shotgun (WGS) entry which is preliminary data.</text>
</comment>
<dbReference type="Pfam" id="PF01807">
    <property type="entry name" value="Zn_ribbon_DnaG"/>
    <property type="match status" value="1"/>
</dbReference>
<dbReference type="Proteomes" id="UP000609849">
    <property type="component" value="Unassembled WGS sequence"/>
</dbReference>
<protein>
    <recommendedName>
        <fullName evidence="1">Zinc finger CHC2-type domain-containing protein</fullName>
    </recommendedName>
</protein>
<dbReference type="EMBL" id="JACRWE010000006">
    <property type="protein sequence ID" value="MBC5997680.1"/>
    <property type="molecule type" value="Genomic_DNA"/>
</dbReference>
<dbReference type="InterPro" id="IPR007936">
    <property type="entry name" value="VapE-like_dom"/>
</dbReference>
<reference evidence="2 3" key="1">
    <citation type="submission" date="2020-08" db="EMBL/GenBank/DDBJ databases">
        <authorList>
            <person name="Liu C."/>
            <person name="Sun Q."/>
        </authorList>
    </citation>
    <scope>NUCLEOTIDE SEQUENCE [LARGE SCALE GENOMIC DNA]</scope>
    <source>
        <strain evidence="2 3">NSJ-18</strain>
    </source>
</reference>
<dbReference type="RefSeq" id="WP_153972370.1">
    <property type="nucleotide sequence ID" value="NZ_JACRWE010000006.1"/>
</dbReference>
<name>A0ABR7JRY5_9FIRM</name>
<dbReference type="SUPFAM" id="SSF57783">
    <property type="entry name" value="Zinc beta-ribbon"/>
    <property type="match status" value="1"/>
</dbReference>
<feature type="domain" description="Zinc finger CHC2-type" evidence="1">
    <location>
        <begin position="30"/>
        <end position="86"/>
    </location>
</feature>
<dbReference type="InterPro" id="IPR036977">
    <property type="entry name" value="DNA_primase_Znf_CHC2"/>
</dbReference>
<evidence type="ECO:0000313" key="2">
    <source>
        <dbReference type="EMBL" id="MBC5997680.1"/>
    </source>
</evidence>
<gene>
    <name evidence="2" type="ORF">H8923_12975</name>
</gene>
<dbReference type="SMART" id="SM00400">
    <property type="entry name" value="ZnF_CHCC"/>
    <property type="match status" value="1"/>
</dbReference>
<evidence type="ECO:0000313" key="3">
    <source>
        <dbReference type="Proteomes" id="UP000609849"/>
    </source>
</evidence>
<dbReference type="PANTHER" id="PTHR34985">
    <property type="entry name" value="SLR0554 PROTEIN"/>
    <property type="match status" value="1"/>
</dbReference>
<sequence length="534" mass="62170">MYKQYIENIRSTNDLQNVISYYYPNQLKKNKMNCPFHKESSPSFSITNKGNGAFYKCFGCGEGGNVINFIQKVEDINFIEALKKAYEILGRPLELPKQEKRNLSVTNKNKAIEYYEEKSKKALEEGDIDKAFEMSCEADREKERNYYIKFPKLDNKNKPQKVWENLEAILKENKIIAYYNEITKEIEIEGLNIDNFESQIIDIHSLSITHGLNLSIEKIGKFVTRIGMGYSINPVKDYLLNCLDDYEGGKHYIKNLCDALITPKCFDQKLKETLIKKWLLNTASIVFNDGTSNIEGVLTLQGKQGIGKTRLIRKLVPMYVKTGLELDPSDKDKINQCIKYWVVELGELDSTLKKDIAKIKAFITEQVDEFRKPYQAAPMRYPRKTSFYATVNNEAFLKDETGNRRYWVIPVEKIDFDIIDKIDIEKLWGEVMYLKEYSEMNTYLEDWELEMLNQSNKGFKVSGYVDIAVANDLDWSVDKKNWTWKSSDELAYKLKINNTKMLKSVMENYGAIYKKTSSKRGYICPPYKSFFDVN</sequence>
<dbReference type="InterPro" id="IPR002694">
    <property type="entry name" value="Znf_CHC2"/>
</dbReference>
<evidence type="ECO:0000259" key="1">
    <source>
        <dbReference type="SMART" id="SM00400"/>
    </source>
</evidence>
<organism evidence="2 3">
    <name type="scientific">Romboutsia faecis</name>
    <dbReference type="NCBI Taxonomy" id="2764597"/>
    <lineage>
        <taxon>Bacteria</taxon>
        <taxon>Bacillati</taxon>
        <taxon>Bacillota</taxon>
        <taxon>Clostridia</taxon>
        <taxon>Peptostreptococcales</taxon>
        <taxon>Peptostreptococcaceae</taxon>
        <taxon>Romboutsia</taxon>
    </lineage>
</organism>
<accession>A0ABR7JRY5</accession>
<dbReference type="Pfam" id="PF05272">
    <property type="entry name" value="VapE-like_dom"/>
    <property type="match status" value="1"/>
</dbReference>
<proteinExistence type="predicted"/>
<dbReference type="Gene3D" id="3.90.580.10">
    <property type="entry name" value="Zinc finger, CHC2-type domain"/>
    <property type="match status" value="1"/>
</dbReference>